<reference evidence="6 7" key="1">
    <citation type="submission" date="2016-01" db="EMBL/GenBank/DDBJ databases">
        <title>Genome sequence of Ca. Arsenophonus lipopteni, the exclusive symbiont of a blood sucking fly Lipoptena cervi (Diptera: Hippoboscidae).</title>
        <authorList>
            <person name="Novakova E."/>
            <person name="Hypsa V."/>
            <person name="Nguyen P."/>
            <person name="Husnik F."/>
            <person name="Darby A.C."/>
        </authorList>
    </citation>
    <scope>NUCLEOTIDE SEQUENCE [LARGE SCALE GENOMIC DNA]</scope>
    <source>
        <strain evidence="6 7">CB</strain>
    </source>
</reference>
<protein>
    <recommendedName>
        <fullName evidence="4">RNA pyrophosphohydrolase</fullName>
        <ecNumber evidence="4">3.6.1.-</ecNumber>
    </recommendedName>
    <alternativeName>
        <fullName evidence="4">(Di)nucleoside polyphosphate hydrolase</fullName>
    </alternativeName>
</protein>
<dbReference type="InterPro" id="IPR020084">
    <property type="entry name" value="NUDIX_hydrolase_CS"/>
</dbReference>
<dbReference type="STRING" id="634113.AUT07_00391"/>
<dbReference type="PROSITE" id="PS51462">
    <property type="entry name" value="NUDIX"/>
    <property type="match status" value="1"/>
</dbReference>
<dbReference type="InterPro" id="IPR000086">
    <property type="entry name" value="NUDIX_hydrolase_dom"/>
</dbReference>
<sequence>MVDNDGYRHNIGIVICNRKSQVLWAKRYEQHSWQFPQGGIHQNESPKQAMYRELFEEIGLNDNDVKILTYTKKWLHYKLPKRLVRWNKKPLCIGQKQLWFLLELVCDDKNINLQKTKTPEFDSWRWVSYWYPIRQVITFKYNVYRHVMKEFAPIVMSLANDNIIY</sequence>
<comment type="similarity">
    <text evidence="4">Belongs to the Nudix hydrolase family. RppH subfamily.</text>
</comment>
<dbReference type="SUPFAM" id="SSF55811">
    <property type="entry name" value="Nudix"/>
    <property type="match status" value="1"/>
</dbReference>
<dbReference type="InterPro" id="IPR022927">
    <property type="entry name" value="RppH"/>
</dbReference>
<dbReference type="FunFam" id="3.90.79.10:FF:000001">
    <property type="entry name" value="RNA pyrophosphohydrolase"/>
    <property type="match status" value="1"/>
</dbReference>
<dbReference type="PANTHER" id="PTHR23114:SF17">
    <property type="entry name" value="M7GPPPN-MRNA HYDROLASE"/>
    <property type="match status" value="1"/>
</dbReference>
<comment type="cofactor">
    <cofactor evidence="4">
        <name>a divalent metal cation</name>
        <dbReference type="ChEBI" id="CHEBI:60240"/>
    </cofactor>
</comment>
<evidence type="ECO:0000256" key="3">
    <source>
        <dbReference type="ARBA" id="ARBA00022801"/>
    </source>
</evidence>
<dbReference type="CDD" id="cd03671">
    <property type="entry name" value="NUDIX_Ap4A_hydrolase_plant_like"/>
    <property type="match status" value="1"/>
</dbReference>
<dbReference type="InterPro" id="IPR015797">
    <property type="entry name" value="NUDIX_hydrolase-like_dom_sf"/>
</dbReference>
<dbReference type="InterPro" id="IPR020476">
    <property type="entry name" value="Nudix_hydrolase"/>
</dbReference>
<dbReference type="NCBIfam" id="NF001937">
    <property type="entry name" value="PRK00714.1-4"/>
    <property type="match status" value="1"/>
</dbReference>
<evidence type="ECO:0000313" key="7">
    <source>
        <dbReference type="Proteomes" id="UP000069926"/>
    </source>
</evidence>
<gene>
    <name evidence="4 6" type="primary">rppH</name>
    <name evidence="4" type="synonym">nudH</name>
    <name evidence="6" type="ORF">AUT07_00391</name>
</gene>
<evidence type="ECO:0000256" key="1">
    <source>
        <dbReference type="ARBA" id="ARBA00001936"/>
    </source>
</evidence>
<keyword evidence="3 4" id="KW-0378">Hydrolase</keyword>
<dbReference type="NCBIfam" id="NF001934">
    <property type="entry name" value="PRK00714.1-1"/>
    <property type="match status" value="1"/>
</dbReference>
<evidence type="ECO:0000256" key="4">
    <source>
        <dbReference type="HAMAP-Rule" id="MF_00298"/>
    </source>
</evidence>
<evidence type="ECO:0000259" key="5">
    <source>
        <dbReference type="PROSITE" id="PS51462"/>
    </source>
</evidence>
<organism evidence="6 7">
    <name type="scientific">Candidatus Arsenophonus lipoptenae</name>
    <dbReference type="NCBI Taxonomy" id="634113"/>
    <lineage>
        <taxon>Bacteria</taxon>
        <taxon>Pseudomonadati</taxon>
        <taxon>Pseudomonadota</taxon>
        <taxon>Gammaproteobacteria</taxon>
        <taxon>Enterobacterales</taxon>
        <taxon>Morganellaceae</taxon>
        <taxon>Arsenophonus</taxon>
    </lineage>
</organism>
<dbReference type="EC" id="3.6.1.-" evidence="4"/>
<dbReference type="Pfam" id="PF00293">
    <property type="entry name" value="NUDIX"/>
    <property type="match status" value="1"/>
</dbReference>
<dbReference type="GO" id="GO:0006402">
    <property type="term" value="P:mRNA catabolic process"/>
    <property type="evidence" value="ECO:0007669"/>
    <property type="project" value="TreeGrafter"/>
</dbReference>
<feature type="short sequence motif" description="Nudix box" evidence="4">
    <location>
        <begin position="38"/>
        <end position="59"/>
    </location>
</feature>
<dbReference type="OrthoDB" id="9816040at2"/>
<dbReference type="KEGG" id="asy:AUT07_00391"/>
<proteinExistence type="inferred from homology"/>
<evidence type="ECO:0000256" key="2">
    <source>
        <dbReference type="ARBA" id="ARBA00001946"/>
    </source>
</evidence>
<dbReference type="PRINTS" id="PR00502">
    <property type="entry name" value="NUDIXFAMILY"/>
</dbReference>
<dbReference type="HAMAP" id="MF_00298">
    <property type="entry name" value="Nudix_RppH"/>
    <property type="match status" value="1"/>
</dbReference>
<name>A0A120HPW1_9GAMM</name>
<dbReference type="AlphaFoldDB" id="A0A120HPW1"/>
<evidence type="ECO:0000313" key="6">
    <source>
        <dbReference type="EMBL" id="AMA64964.1"/>
    </source>
</evidence>
<dbReference type="GO" id="GO:0034353">
    <property type="term" value="F:mRNA 5'-diphosphatase activity"/>
    <property type="evidence" value="ECO:0007669"/>
    <property type="project" value="UniProtKB-ARBA"/>
</dbReference>
<dbReference type="NCBIfam" id="NF001938">
    <property type="entry name" value="PRK00714.1-5"/>
    <property type="match status" value="1"/>
</dbReference>
<dbReference type="PATRIC" id="fig|634113.3.peg.376"/>
<dbReference type="Gene3D" id="3.90.79.10">
    <property type="entry name" value="Nucleoside Triphosphate Pyrophosphohydrolase"/>
    <property type="match status" value="1"/>
</dbReference>
<dbReference type="GO" id="GO:0005737">
    <property type="term" value="C:cytoplasm"/>
    <property type="evidence" value="ECO:0007669"/>
    <property type="project" value="TreeGrafter"/>
</dbReference>
<keyword evidence="7" id="KW-1185">Reference proteome</keyword>
<comment type="cofactor">
    <cofactor evidence="2">
        <name>Mg(2+)</name>
        <dbReference type="ChEBI" id="CHEBI:18420"/>
    </cofactor>
</comment>
<comment type="cofactor">
    <cofactor evidence="1">
        <name>Mn(2+)</name>
        <dbReference type="ChEBI" id="CHEBI:29035"/>
    </cofactor>
</comment>
<dbReference type="PROSITE" id="PS00893">
    <property type="entry name" value="NUDIX_BOX"/>
    <property type="match status" value="1"/>
</dbReference>
<dbReference type="EMBL" id="CP013920">
    <property type="protein sequence ID" value="AMA64964.1"/>
    <property type="molecule type" value="Genomic_DNA"/>
</dbReference>
<dbReference type="PANTHER" id="PTHR23114">
    <property type="entry name" value="M7GPPPN-MRNA HYDROLASE"/>
    <property type="match status" value="1"/>
</dbReference>
<comment type="function">
    <text evidence="4">Accelerates the degradation of transcripts by removing pyrophosphate from the 5'-end of triphosphorylated RNA, leading to a more labile monophosphorylated state that can stimulate subsequent ribonuclease cleavage.</text>
</comment>
<dbReference type="RefSeq" id="WP_066283487.1">
    <property type="nucleotide sequence ID" value="NZ_CP013920.1"/>
</dbReference>
<dbReference type="Proteomes" id="UP000069926">
    <property type="component" value="Chromosome"/>
</dbReference>
<accession>A0A120HPW1</accession>
<feature type="domain" description="Nudix hydrolase" evidence="5">
    <location>
        <begin position="6"/>
        <end position="149"/>
    </location>
</feature>